<dbReference type="SUPFAM" id="SSF56112">
    <property type="entry name" value="Protein kinase-like (PK-like)"/>
    <property type="match status" value="1"/>
</dbReference>
<dbReference type="RefSeq" id="WP_166283113.1">
    <property type="nucleotide sequence ID" value="NZ_JAANNP010000014.1"/>
</dbReference>
<dbReference type="EMBL" id="JAANNP010000014">
    <property type="protein sequence ID" value="NHC15034.1"/>
    <property type="molecule type" value="Genomic_DNA"/>
</dbReference>
<gene>
    <name evidence="2" type="ORF">G9H71_14690</name>
</gene>
<dbReference type="Proteomes" id="UP000800981">
    <property type="component" value="Unassembled WGS sequence"/>
</dbReference>
<dbReference type="Gene3D" id="3.90.1200.10">
    <property type="match status" value="1"/>
</dbReference>
<organism evidence="2 3">
    <name type="scientific">Motilibacter deserti</name>
    <dbReference type="NCBI Taxonomy" id="2714956"/>
    <lineage>
        <taxon>Bacteria</taxon>
        <taxon>Bacillati</taxon>
        <taxon>Actinomycetota</taxon>
        <taxon>Actinomycetes</taxon>
        <taxon>Motilibacterales</taxon>
        <taxon>Motilibacteraceae</taxon>
        <taxon>Motilibacter</taxon>
    </lineage>
</organism>
<proteinExistence type="predicted"/>
<dbReference type="InterPro" id="IPR011009">
    <property type="entry name" value="Kinase-like_dom_sf"/>
</dbReference>
<sequence length="331" mass="35918">MTPSMGSGSDLAARLRVAYGWTGDVRVEPGRRGAEGRVWRVTAGGRQYALKEVVGAPPAAAAVAAQVDLMQRAAAAGVRVAASHPDRAGRHVIPGDDGSWLRLYDWVDVRPIEPSACGARSLGVLLARLHRSAPACGSEPGGGVPSRWYDRAPDLTSWSPLCTSGAWWCDRLTARLAELPLLCERVTPTDPQRCLSCHRDLHPENVLVEASGALVVVDWDDVGPAQPGRELAKLVFDWFCDGPAFDLQAARELYSAYIDEGGPGRVVEASDFSMLVAARLNFLRLQLRIALDPHASREHRAWADQEIDEALRILPTPRQLGEALEAFSDVH</sequence>
<feature type="domain" description="Aminoglycoside phosphotransferase" evidence="1">
    <location>
        <begin position="28"/>
        <end position="251"/>
    </location>
</feature>
<dbReference type="Pfam" id="PF01636">
    <property type="entry name" value="APH"/>
    <property type="match status" value="1"/>
</dbReference>
<comment type="caution">
    <text evidence="2">The sequence shown here is derived from an EMBL/GenBank/DDBJ whole genome shotgun (WGS) entry which is preliminary data.</text>
</comment>
<evidence type="ECO:0000313" key="2">
    <source>
        <dbReference type="EMBL" id="NHC15034.1"/>
    </source>
</evidence>
<protein>
    <submittedName>
        <fullName evidence="2">Aminoglycoside phosphotransferase family protein</fullName>
    </submittedName>
</protein>
<reference evidence="2 3" key="1">
    <citation type="submission" date="2020-03" db="EMBL/GenBank/DDBJ databases">
        <title>Two novel Motilibacter sp.</title>
        <authorList>
            <person name="Liu S."/>
        </authorList>
    </citation>
    <scope>NUCLEOTIDE SEQUENCE [LARGE SCALE GENOMIC DNA]</scope>
    <source>
        <strain evidence="2 3">E257</strain>
    </source>
</reference>
<accession>A0ABX0GVU4</accession>
<name>A0ABX0GVU4_9ACTN</name>
<evidence type="ECO:0000313" key="3">
    <source>
        <dbReference type="Proteomes" id="UP000800981"/>
    </source>
</evidence>
<dbReference type="InterPro" id="IPR002575">
    <property type="entry name" value="Aminoglycoside_PTrfase"/>
</dbReference>
<keyword evidence="3" id="KW-1185">Reference proteome</keyword>
<evidence type="ECO:0000259" key="1">
    <source>
        <dbReference type="Pfam" id="PF01636"/>
    </source>
</evidence>